<keyword evidence="2" id="KW-0007">Acetylation</keyword>
<proteinExistence type="inferred from homology"/>
<evidence type="ECO:0000313" key="8">
    <source>
        <dbReference type="Proteomes" id="UP000660247"/>
    </source>
</evidence>
<dbReference type="PANTHER" id="PTHR12292">
    <property type="entry name" value="RWD DOMAIN-CONTAINING PROTEIN"/>
    <property type="match status" value="1"/>
</dbReference>
<dbReference type="SUPFAM" id="SSF54495">
    <property type="entry name" value="UBC-like"/>
    <property type="match status" value="1"/>
</dbReference>
<evidence type="ECO:0000256" key="1">
    <source>
        <dbReference type="ARBA" id="ARBA00022553"/>
    </source>
</evidence>
<dbReference type="InterPro" id="IPR040213">
    <property type="entry name" value="GIR2-like"/>
</dbReference>
<feature type="domain" description="RWD" evidence="6">
    <location>
        <begin position="10"/>
        <end position="114"/>
    </location>
</feature>
<comment type="function">
    <text evidence="3">Protects DRG2 from proteolytic degradation.</text>
</comment>
<evidence type="ECO:0000256" key="3">
    <source>
        <dbReference type="ARBA" id="ARBA00056432"/>
    </source>
</evidence>
<dbReference type="GO" id="GO:0005737">
    <property type="term" value="C:cytoplasm"/>
    <property type="evidence" value="ECO:0007669"/>
    <property type="project" value="UniProtKB-ARBA"/>
</dbReference>
<dbReference type="InterPro" id="IPR006575">
    <property type="entry name" value="RWD_dom"/>
</dbReference>
<evidence type="ECO:0000256" key="2">
    <source>
        <dbReference type="ARBA" id="ARBA00022990"/>
    </source>
</evidence>
<keyword evidence="1" id="KW-0597">Phosphoprotein</keyword>
<dbReference type="Gene3D" id="3.10.110.10">
    <property type="entry name" value="Ubiquitin Conjugating Enzyme"/>
    <property type="match status" value="1"/>
</dbReference>
<evidence type="ECO:0000256" key="4">
    <source>
        <dbReference type="ARBA" id="ARBA00061594"/>
    </source>
</evidence>
<dbReference type="FunFam" id="3.10.110.10:FF:000064">
    <property type="entry name" value="RWD domain-containing protein 1"/>
    <property type="match status" value="1"/>
</dbReference>
<organism evidence="7 8">
    <name type="scientific">Todus mexicanus</name>
    <name type="common">Puerto Rican tody</name>
    <dbReference type="NCBI Taxonomy" id="135184"/>
    <lineage>
        <taxon>Eukaryota</taxon>
        <taxon>Metazoa</taxon>
        <taxon>Chordata</taxon>
        <taxon>Craniata</taxon>
        <taxon>Vertebrata</taxon>
        <taxon>Euteleostomi</taxon>
        <taxon>Archelosauria</taxon>
        <taxon>Archosauria</taxon>
        <taxon>Dinosauria</taxon>
        <taxon>Saurischia</taxon>
        <taxon>Theropoda</taxon>
        <taxon>Coelurosauria</taxon>
        <taxon>Aves</taxon>
        <taxon>Neognathae</taxon>
        <taxon>Neoaves</taxon>
        <taxon>Telluraves</taxon>
        <taxon>Coraciimorphae</taxon>
        <taxon>Coraciiformes</taxon>
        <taxon>Todidae</taxon>
        <taxon>Todus</taxon>
    </lineage>
</organism>
<dbReference type="Gene3D" id="6.20.400.10">
    <property type="match status" value="1"/>
</dbReference>
<sequence length="180" mass="21176">MTDYSEEQRNELEALESIYPDSFTVLSEKPATFTITVTSEAGENDETVQTTLKFTYREKYPDETPLYEIVSQENLDDNDVTDIIKLLEQQVRKMEYLNSTWYNSHFSQNFSLKSNAHLHSQLCKLCLQPYFLFFQQRFHGTPVTIENFLNWKAKFDAELLEMKRKKMKEDEQAGKNKLSG</sequence>
<accession>A0A851DH24</accession>
<gene>
    <name evidence="7" type="primary">Rwdd1</name>
    <name evidence="7" type="ORF">TODMEX_R04916</name>
</gene>
<name>A0A851DH24_TODME</name>
<evidence type="ECO:0000256" key="5">
    <source>
        <dbReference type="ARBA" id="ARBA00072006"/>
    </source>
</evidence>
<protein>
    <recommendedName>
        <fullName evidence="5">RWD domain-containing protein 1</fullName>
    </recommendedName>
</protein>
<reference evidence="7" key="1">
    <citation type="submission" date="2019-10" db="EMBL/GenBank/DDBJ databases">
        <title>Bird 10,000 Genomes (B10K) Project - Family phase.</title>
        <authorList>
            <person name="Zhang G."/>
        </authorList>
    </citation>
    <scope>NUCLEOTIDE SEQUENCE</scope>
    <source>
        <strain evidence="7">B10K-DU-002-69</strain>
        <tissue evidence="7">Muscle</tissue>
    </source>
</reference>
<dbReference type="SMART" id="SM00591">
    <property type="entry name" value="RWD"/>
    <property type="match status" value="1"/>
</dbReference>
<comment type="caution">
    <text evidence="7">The sequence shown here is derived from an EMBL/GenBank/DDBJ whole genome shotgun (WGS) entry which is preliminary data.</text>
</comment>
<dbReference type="AlphaFoldDB" id="A0A851DH24"/>
<evidence type="ECO:0000259" key="6">
    <source>
        <dbReference type="PROSITE" id="PS50908"/>
    </source>
</evidence>
<comment type="similarity">
    <text evidence="4">Belongs to the RWDD1/GIR2 family.</text>
</comment>
<feature type="non-terminal residue" evidence="7">
    <location>
        <position position="180"/>
    </location>
</feature>
<evidence type="ECO:0000313" key="7">
    <source>
        <dbReference type="EMBL" id="NWI67244.1"/>
    </source>
</evidence>
<dbReference type="Pfam" id="PF05773">
    <property type="entry name" value="RWD"/>
    <property type="match status" value="1"/>
</dbReference>
<dbReference type="PROSITE" id="PS50908">
    <property type="entry name" value="RWD"/>
    <property type="match status" value="1"/>
</dbReference>
<dbReference type="InterPro" id="IPR016135">
    <property type="entry name" value="UBQ-conjugating_enzyme/RWD"/>
</dbReference>
<feature type="non-terminal residue" evidence="7">
    <location>
        <position position="1"/>
    </location>
</feature>
<dbReference type="OrthoDB" id="277175at2759"/>
<dbReference type="CDD" id="cd23816">
    <property type="entry name" value="RWD_RWDD1"/>
    <property type="match status" value="1"/>
</dbReference>
<dbReference type="Proteomes" id="UP000660247">
    <property type="component" value="Unassembled WGS sequence"/>
</dbReference>
<keyword evidence="8" id="KW-1185">Reference proteome</keyword>
<dbReference type="EMBL" id="WEIS01056155">
    <property type="protein sequence ID" value="NWI67244.1"/>
    <property type="molecule type" value="Genomic_DNA"/>
</dbReference>